<dbReference type="SUPFAM" id="SSF81383">
    <property type="entry name" value="F-box domain"/>
    <property type="match status" value="1"/>
</dbReference>
<name>A0A1X2H9V4_SYNRA</name>
<dbReference type="OrthoDB" id="2269819at2759"/>
<evidence type="ECO:0000259" key="1">
    <source>
        <dbReference type="Pfam" id="PF12937"/>
    </source>
</evidence>
<evidence type="ECO:0000313" key="3">
    <source>
        <dbReference type="Proteomes" id="UP000242180"/>
    </source>
</evidence>
<gene>
    <name evidence="2" type="ORF">BCR43DRAFT_492987</name>
</gene>
<dbReference type="Proteomes" id="UP000242180">
    <property type="component" value="Unassembled WGS sequence"/>
</dbReference>
<dbReference type="AlphaFoldDB" id="A0A1X2H9V4"/>
<dbReference type="CDD" id="cd09917">
    <property type="entry name" value="F-box_SF"/>
    <property type="match status" value="1"/>
</dbReference>
<organism evidence="2 3">
    <name type="scientific">Syncephalastrum racemosum</name>
    <name type="common">Filamentous fungus</name>
    <dbReference type="NCBI Taxonomy" id="13706"/>
    <lineage>
        <taxon>Eukaryota</taxon>
        <taxon>Fungi</taxon>
        <taxon>Fungi incertae sedis</taxon>
        <taxon>Mucoromycota</taxon>
        <taxon>Mucoromycotina</taxon>
        <taxon>Mucoromycetes</taxon>
        <taxon>Mucorales</taxon>
        <taxon>Syncephalastraceae</taxon>
        <taxon>Syncephalastrum</taxon>
    </lineage>
</organism>
<dbReference type="InterPro" id="IPR001810">
    <property type="entry name" value="F-box_dom"/>
</dbReference>
<sequence length="119" mass="14032">MDWVQQLPYDVVATVFSHSSFQACVICTRVCKAWRRFLLEHSDAMWTDMTMTTPSEDAREDYKASWLVWLSRAKGNRVRRFELYIKSRRLAVEALELMAFSKWNRLETLRLVGRIPSLG</sequence>
<accession>A0A1X2H9V4</accession>
<reference evidence="2 3" key="1">
    <citation type="submission" date="2016-07" db="EMBL/GenBank/DDBJ databases">
        <title>Pervasive Adenine N6-methylation of Active Genes in Fungi.</title>
        <authorList>
            <consortium name="DOE Joint Genome Institute"/>
            <person name="Mondo S.J."/>
            <person name="Dannebaum R.O."/>
            <person name="Kuo R.C."/>
            <person name="Labutti K."/>
            <person name="Haridas S."/>
            <person name="Kuo A."/>
            <person name="Salamov A."/>
            <person name="Ahrendt S.R."/>
            <person name="Lipzen A."/>
            <person name="Sullivan W."/>
            <person name="Andreopoulos W.B."/>
            <person name="Clum A."/>
            <person name="Lindquist E."/>
            <person name="Daum C."/>
            <person name="Ramamoorthy G.K."/>
            <person name="Gryganskyi A."/>
            <person name="Culley D."/>
            <person name="Magnuson J.K."/>
            <person name="James T.Y."/>
            <person name="O'Malley M.A."/>
            <person name="Stajich J.E."/>
            <person name="Spatafora J.W."/>
            <person name="Visel A."/>
            <person name="Grigoriev I.V."/>
        </authorList>
    </citation>
    <scope>NUCLEOTIDE SEQUENCE [LARGE SCALE GENOMIC DNA]</scope>
    <source>
        <strain evidence="2 3">NRRL 2496</strain>
    </source>
</reference>
<comment type="caution">
    <text evidence="2">The sequence shown here is derived from an EMBL/GenBank/DDBJ whole genome shotgun (WGS) entry which is preliminary data.</text>
</comment>
<dbReference type="Gene3D" id="1.20.1280.50">
    <property type="match status" value="1"/>
</dbReference>
<proteinExistence type="predicted"/>
<feature type="domain" description="F-box" evidence="1">
    <location>
        <begin position="5"/>
        <end position="48"/>
    </location>
</feature>
<dbReference type="Pfam" id="PF12937">
    <property type="entry name" value="F-box-like"/>
    <property type="match status" value="1"/>
</dbReference>
<dbReference type="InterPro" id="IPR036047">
    <property type="entry name" value="F-box-like_dom_sf"/>
</dbReference>
<dbReference type="EMBL" id="MCGN01000006">
    <property type="protein sequence ID" value="ORY95425.1"/>
    <property type="molecule type" value="Genomic_DNA"/>
</dbReference>
<keyword evidence="3" id="KW-1185">Reference proteome</keyword>
<evidence type="ECO:0000313" key="2">
    <source>
        <dbReference type="EMBL" id="ORY95425.1"/>
    </source>
</evidence>
<protein>
    <recommendedName>
        <fullName evidence="1">F-box domain-containing protein</fullName>
    </recommendedName>
</protein>
<dbReference type="InParanoid" id="A0A1X2H9V4"/>